<keyword evidence="3" id="KW-1185">Reference proteome</keyword>
<dbReference type="Proteomes" id="UP000614601">
    <property type="component" value="Unassembled WGS sequence"/>
</dbReference>
<gene>
    <name evidence="2" type="ORF">BOKJ2_LOCUS9736</name>
</gene>
<feature type="signal peptide" evidence="1">
    <location>
        <begin position="1"/>
        <end position="16"/>
    </location>
</feature>
<dbReference type="EMBL" id="CAJFCW020000005">
    <property type="protein sequence ID" value="CAG9116586.1"/>
    <property type="molecule type" value="Genomic_DNA"/>
</dbReference>
<evidence type="ECO:0000313" key="3">
    <source>
        <dbReference type="Proteomes" id="UP000614601"/>
    </source>
</evidence>
<dbReference type="AlphaFoldDB" id="A0A811L0R9"/>
<comment type="caution">
    <text evidence="2">The sequence shown here is derived from an EMBL/GenBank/DDBJ whole genome shotgun (WGS) entry which is preliminary data.</text>
</comment>
<feature type="chain" id="PRO_5044131695" evidence="1">
    <location>
        <begin position="17"/>
        <end position="172"/>
    </location>
</feature>
<dbReference type="OrthoDB" id="5827637at2759"/>
<keyword evidence="1" id="KW-0732">Signal</keyword>
<sequence>MVLVVLLAWICSVGLADEFHAVEKCYSCSSANFASRWPRENNSYLYITEQPIMAVESCDNMKAALPVVPCPNSVCVKFVLLESSATRAVCSALNAPVIVRDCWSRVLHSNDPALKLLPMQEKPVRLIGGLADPDKTIGAVYACNGFLCNLSSLHNPLISLISIILFLICKLN</sequence>
<proteinExistence type="predicted"/>
<dbReference type="EMBL" id="CAJFDH010000005">
    <property type="protein sequence ID" value="CAD5222622.1"/>
    <property type="molecule type" value="Genomic_DNA"/>
</dbReference>
<dbReference type="Proteomes" id="UP000783686">
    <property type="component" value="Unassembled WGS sequence"/>
</dbReference>
<organism evidence="2 3">
    <name type="scientific">Bursaphelenchus okinawaensis</name>
    <dbReference type="NCBI Taxonomy" id="465554"/>
    <lineage>
        <taxon>Eukaryota</taxon>
        <taxon>Metazoa</taxon>
        <taxon>Ecdysozoa</taxon>
        <taxon>Nematoda</taxon>
        <taxon>Chromadorea</taxon>
        <taxon>Rhabditida</taxon>
        <taxon>Tylenchina</taxon>
        <taxon>Tylenchomorpha</taxon>
        <taxon>Aphelenchoidea</taxon>
        <taxon>Aphelenchoididae</taxon>
        <taxon>Bursaphelenchus</taxon>
    </lineage>
</organism>
<accession>A0A811L0R9</accession>
<protein>
    <submittedName>
        <fullName evidence="2">Uncharacterized protein</fullName>
    </submittedName>
</protein>
<evidence type="ECO:0000256" key="1">
    <source>
        <dbReference type="SAM" id="SignalP"/>
    </source>
</evidence>
<name>A0A811L0R9_9BILA</name>
<evidence type="ECO:0000313" key="2">
    <source>
        <dbReference type="EMBL" id="CAD5222622.1"/>
    </source>
</evidence>
<reference evidence="2" key="1">
    <citation type="submission" date="2020-09" db="EMBL/GenBank/DDBJ databases">
        <authorList>
            <person name="Kikuchi T."/>
        </authorList>
    </citation>
    <scope>NUCLEOTIDE SEQUENCE</scope>
    <source>
        <strain evidence="2">SH1</strain>
    </source>
</reference>